<dbReference type="AlphaFoldDB" id="A0A0P7V5Z4"/>
<feature type="compositionally biased region" description="Basic and acidic residues" evidence="1">
    <location>
        <begin position="304"/>
        <end position="321"/>
    </location>
</feature>
<feature type="region of interest" description="Disordered" evidence="1">
    <location>
        <begin position="284"/>
        <end position="321"/>
    </location>
</feature>
<proteinExistence type="predicted"/>
<evidence type="ECO:0000313" key="2">
    <source>
        <dbReference type="EMBL" id="KPP68619.1"/>
    </source>
</evidence>
<comment type="caution">
    <text evidence="2">The sequence shown here is derived from an EMBL/GenBank/DDBJ whole genome shotgun (WGS) entry which is preliminary data.</text>
</comment>
<protein>
    <submittedName>
        <fullName evidence="2">Uncharacterized protein</fullName>
    </submittedName>
</protein>
<evidence type="ECO:0000313" key="3">
    <source>
        <dbReference type="Proteomes" id="UP000034805"/>
    </source>
</evidence>
<gene>
    <name evidence="2" type="ORF">Z043_112685</name>
</gene>
<accession>A0A0P7V5Z4</accession>
<dbReference type="Proteomes" id="UP000034805">
    <property type="component" value="Unassembled WGS sequence"/>
</dbReference>
<sequence length="321" mass="35496">MLEPARVLKYGTATKGLQQEQRLKPMSLYLKATTLSSKPPDDPIQQRELWDEVMFWDRKHGAMGNSQRRAKGRHRPQGATGTTVLCPLLDWGRSHGAVEVYRLDEWGRVRSGWTAACVIRMDWDMYDLDEWGWPCLIWMDWEEYDLHGHAYEPSCDDGGVKGIGRLLLTPMPTRGGDRGVHVVPITCSLVVTSLHSGRIRAGVHRGCHGNEPVQRQMGDSVPPYAAPCSPEPQNASWRYRASVGNSSCDSDVNASERRWGRTAQDGDGGGSVLCQRIVTREDPDVSFTWNGPGIAPVATPPSGADRKGLQHGEGRGDIDNG</sequence>
<evidence type="ECO:0000256" key="1">
    <source>
        <dbReference type="SAM" id="MobiDB-lite"/>
    </source>
</evidence>
<dbReference type="EMBL" id="JARO02004388">
    <property type="protein sequence ID" value="KPP68619.1"/>
    <property type="molecule type" value="Genomic_DNA"/>
</dbReference>
<reference evidence="2 3" key="1">
    <citation type="submission" date="2015-08" db="EMBL/GenBank/DDBJ databases">
        <title>The genome of the Asian arowana (Scleropages formosus).</title>
        <authorList>
            <person name="Tan M.H."/>
            <person name="Gan H.M."/>
            <person name="Croft L.J."/>
            <person name="Austin C.M."/>
        </authorList>
    </citation>
    <scope>NUCLEOTIDE SEQUENCE [LARGE SCALE GENOMIC DNA]</scope>
    <source>
        <strain evidence="2">Aro1</strain>
    </source>
</reference>
<organism evidence="2 3">
    <name type="scientific">Scleropages formosus</name>
    <name type="common">Asian bonytongue</name>
    <name type="synonym">Osteoglossum formosum</name>
    <dbReference type="NCBI Taxonomy" id="113540"/>
    <lineage>
        <taxon>Eukaryota</taxon>
        <taxon>Metazoa</taxon>
        <taxon>Chordata</taxon>
        <taxon>Craniata</taxon>
        <taxon>Vertebrata</taxon>
        <taxon>Euteleostomi</taxon>
        <taxon>Actinopterygii</taxon>
        <taxon>Neopterygii</taxon>
        <taxon>Teleostei</taxon>
        <taxon>Osteoglossocephala</taxon>
        <taxon>Osteoglossomorpha</taxon>
        <taxon>Osteoglossiformes</taxon>
        <taxon>Osteoglossidae</taxon>
        <taxon>Scleropages</taxon>
    </lineage>
</organism>
<name>A0A0P7V5Z4_SCLFO</name>